<evidence type="ECO:0000256" key="2">
    <source>
        <dbReference type="ARBA" id="ARBA00008174"/>
    </source>
</evidence>
<feature type="domain" description="Myb-like" evidence="6">
    <location>
        <begin position="820"/>
        <end position="877"/>
    </location>
</feature>
<dbReference type="Pfam" id="PF05029">
    <property type="entry name" value="TIMELESS_C"/>
    <property type="match status" value="1"/>
</dbReference>
<feature type="compositionally biased region" description="Acidic residues" evidence="5">
    <location>
        <begin position="1349"/>
        <end position="1358"/>
    </location>
</feature>
<dbReference type="GO" id="GO:0006281">
    <property type="term" value="P:DNA repair"/>
    <property type="evidence" value="ECO:0007669"/>
    <property type="project" value="TreeGrafter"/>
</dbReference>
<dbReference type="InterPro" id="IPR007725">
    <property type="entry name" value="TIMELESS_C"/>
</dbReference>
<dbReference type="GO" id="GO:0048511">
    <property type="term" value="P:rhythmic process"/>
    <property type="evidence" value="ECO:0007669"/>
    <property type="project" value="UniProtKB-KW"/>
</dbReference>
<feature type="region of interest" description="Disordered" evidence="5">
    <location>
        <begin position="949"/>
        <end position="1022"/>
    </location>
</feature>
<evidence type="ECO:0000256" key="5">
    <source>
        <dbReference type="SAM" id="MobiDB-lite"/>
    </source>
</evidence>
<feature type="region of interest" description="Disordered" evidence="5">
    <location>
        <begin position="1225"/>
        <end position="1431"/>
    </location>
</feature>
<feature type="compositionally biased region" description="Acidic residues" evidence="5">
    <location>
        <begin position="1157"/>
        <end position="1178"/>
    </location>
</feature>
<feature type="compositionally biased region" description="Basic residues" evidence="5">
    <location>
        <begin position="1243"/>
        <end position="1254"/>
    </location>
</feature>
<evidence type="ECO:0000256" key="4">
    <source>
        <dbReference type="ARBA" id="ARBA00023306"/>
    </source>
</evidence>
<dbReference type="GO" id="GO:0043111">
    <property type="term" value="P:replication fork arrest"/>
    <property type="evidence" value="ECO:0007669"/>
    <property type="project" value="TreeGrafter"/>
</dbReference>
<dbReference type="OrthoDB" id="310853at2759"/>
<comment type="similarity">
    <text evidence="2">Belongs to the timeless family.</text>
</comment>
<accession>A0A0K8V1M9</accession>
<sequence length="1531" mass="176408">MSILLADIDATCAALGYYDNERYLAEPDALQGLRHLIWILRRDLENHEYRRHLGHAKVLQTDLVHMLHDYVHDPEYTDALVRLMVILTNPTLLLYREGPPKDFHSRKVFMELIEISQGYKSAFTQDKVWVPLYGIMKKGLEIDWAIRSEEQSLMIERVLVLIRNVLQVPANPEAECRADNDASLHDQVIWALHQSGLMDLVLFVVSSPDEHQFHLHGLEILCLLYREQTAESLADASLQRSIAEKQRDEQELLAARRRERQRLQSKPPTMRHSRFGGTYVIRNMKSVSDRDIICHQPLERVMSIDFDREKNQQKRSFRHVKENVELTRRSAFSVRLCLREFCIEILRSAYNTLVRQVRRVLERNAGTDNHDDSYLLWAVRFFMEFNRLSGMQLELVSESLSVQCFHWVLTRMQHDMDMIISDKKQARVWAKRLHVALQTFRELLLSLLALQKVKDDRALALFDMLLNNVCYVLEYRETILHLLMNYNEAHSTKAYLRDVIETANIFIKMMEKFCKDTVLLQEKKRTKKGGRKSEANKKPEPKPQLTEEELSNKWAEIAGEIGETLTNELQLPEEDQPLPFDATSEKSIDDQKEDCMLRLHRFLRDQLFEKAVSLLRAAREVWPENDAFGAMSAAPEDELLLLREIYMHNIESALPTEIENGDKTANAQFIEGEEEDYDDEENEEYPEERLVERPFKFEDFAKRLLNPKIVRACTLVLTDWNHIPTKSLKAAVTILHRIAVACSCPAMLYHAKLLRIFQQVFNVERDAHHEELRRLGIYVVRKFVEVAPKNPKIYAELLFWKNVKEANELEGGYLDAYEPAKGVWTEEQEDQLRMLFEENQRNPETDKDVIDWILEHLNEKTRTRRMVLKKMKEMGLIFKAPTKRTTAGAVNKKLWSTEEDEELQSLYDEHRLEDDCLQRIINEFVDRRTKRQIIQRLLQLHIIADKSEIMPKKKPKRKSKKAGVNSEGSDNEGEFMEEPQFGEMQSPSEPKASKSSKKKKKDKLKKNKNKLAATAKPAKPVKRKIVRTPLDVGTVKALMAQVADKYQEAIDWLKECLDDAAEDTEEPGEEDDGVPLVPLQEITREAMENTDFQKIIVALGIQPPLLGTESYWRIPVYLNSADLKFRAKIVAAEEIDIDMEDVEEEGADTETAVEVASGDESDDDDDDDDDDDESDSDSDGNAGGAARQDSESEEDFFDNFAEKHKKRMAAMDDFVEKRAQKMRSIMFNKSDEEDIERAGIGQKQKRERKTKAGKGKNVDKNSDNDAAEVDEIIKKLDKKRRQAAISSDDDDDDVAKSTAVERSDVVSDLFDQLKSQTAKKKREATTYTEEMDELNFNSEDYRKRLLELGDSDEDDDADTTATTSNTNYKTRMRRANVIDSDSEEDDSANVNDEMNRGDNEDNKEDTNDNDVVSDNEVAAADDDGARGLDAGIVSTEGNQAIAADIITTADSAEPVDEFAAHTTTNKRKRDILDDSDEEYDTIAGKQPDSEEEDAFIMRRKPTKEEQQRLDSGEEPAKRRRLAIIDDDDDDE</sequence>
<gene>
    <name evidence="7" type="primary">TIMELESS_2</name>
    <name evidence="7" type="ORF">c1_g2_i2</name>
</gene>
<dbReference type="GO" id="GO:0009649">
    <property type="term" value="P:entrainment of circadian clock"/>
    <property type="evidence" value="ECO:0007669"/>
    <property type="project" value="TreeGrafter"/>
</dbReference>
<dbReference type="PANTHER" id="PTHR22940:SF4">
    <property type="entry name" value="PROTEIN TIMELESS HOMOLOG"/>
    <property type="match status" value="1"/>
</dbReference>
<feature type="region of interest" description="Disordered" evidence="5">
    <location>
        <begin position="525"/>
        <end position="549"/>
    </location>
</feature>
<dbReference type="SMART" id="SM00717">
    <property type="entry name" value="SANT"/>
    <property type="match status" value="2"/>
</dbReference>
<feature type="region of interest" description="Disordered" evidence="5">
    <location>
        <begin position="1139"/>
        <end position="1195"/>
    </location>
</feature>
<keyword evidence="3" id="KW-0539">Nucleus</keyword>
<dbReference type="GO" id="GO:0003677">
    <property type="term" value="F:DNA binding"/>
    <property type="evidence" value="ECO:0007669"/>
    <property type="project" value="TreeGrafter"/>
</dbReference>
<evidence type="ECO:0000313" key="7">
    <source>
        <dbReference type="EMBL" id="JAI32827.1"/>
    </source>
</evidence>
<dbReference type="EMBL" id="GDHF01019487">
    <property type="protein sequence ID" value="JAI32827.1"/>
    <property type="molecule type" value="Transcribed_RNA"/>
</dbReference>
<feature type="compositionally biased region" description="Basic and acidic residues" evidence="5">
    <location>
        <begin position="531"/>
        <end position="541"/>
    </location>
</feature>
<feature type="compositionally biased region" description="Basic and acidic residues" evidence="5">
    <location>
        <begin position="1393"/>
        <end position="1406"/>
    </location>
</feature>
<evidence type="ECO:0000256" key="1">
    <source>
        <dbReference type="ARBA" id="ARBA00004123"/>
    </source>
</evidence>
<organism evidence="7">
    <name type="scientific">Bactrocera latifrons</name>
    <name type="common">Malaysian fruit fly</name>
    <name type="synonym">Chaetodacus latifrons</name>
    <dbReference type="NCBI Taxonomy" id="174628"/>
    <lineage>
        <taxon>Eukaryota</taxon>
        <taxon>Metazoa</taxon>
        <taxon>Ecdysozoa</taxon>
        <taxon>Arthropoda</taxon>
        <taxon>Hexapoda</taxon>
        <taxon>Insecta</taxon>
        <taxon>Pterygota</taxon>
        <taxon>Neoptera</taxon>
        <taxon>Endopterygota</taxon>
        <taxon>Diptera</taxon>
        <taxon>Brachycera</taxon>
        <taxon>Muscomorpha</taxon>
        <taxon>Tephritoidea</taxon>
        <taxon>Tephritidae</taxon>
        <taxon>Bactrocera</taxon>
        <taxon>Bactrocera</taxon>
    </lineage>
</organism>
<name>A0A0K8V1M9_BACLA</name>
<feature type="compositionally biased region" description="Basic residues" evidence="5">
    <location>
        <begin position="952"/>
        <end position="961"/>
    </location>
</feature>
<dbReference type="InterPro" id="IPR006906">
    <property type="entry name" value="Timeless_N"/>
</dbReference>
<dbReference type="Pfam" id="PF04821">
    <property type="entry name" value="TIMELESS"/>
    <property type="match status" value="1"/>
</dbReference>
<feature type="region of interest" description="Disordered" evidence="5">
    <location>
        <begin position="1458"/>
        <end position="1531"/>
    </location>
</feature>
<dbReference type="GO" id="GO:0031298">
    <property type="term" value="C:replication fork protection complex"/>
    <property type="evidence" value="ECO:0007669"/>
    <property type="project" value="TreeGrafter"/>
</dbReference>
<feature type="region of interest" description="Disordered" evidence="5">
    <location>
        <begin position="568"/>
        <end position="587"/>
    </location>
</feature>
<protein>
    <submittedName>
        <fullName evidence="7">Protein timeless</fullName>
    </submittedName>
</protein>
<dbReference type="GO" id="GO:0000076">
    <property type="term" value="P:DNA replication checkpoint signaling"/>
    <property type="evidence" value="ECO:0007669"/>
    <property type="project" value="TreeGrafter"/>
</dbReference>
<comment type="subcellular location">
    <subcellularLocation>
        <location evidence="1">Nucleus</location>
    </subcellularLocation>
</comment>
<dbReference type="Pfam" id="PF26019">
    <property type="entry name" value="HTH_TIMELESS"/>
    <property type="match status" value="2"/>
</dbReference>
<proteinExistence type="inferred from homology"/>
<dbReference type="InterPro" id="IPR044998">
    <property type="entry name" value="Timeless"/>
</dbReference>
<dbReference type="InterPro" id="IPR001005">
    <property type="entry name" value="SANT/Myb"/>
</dbReference>
<evidence type="ECO:0000259" key="6">
    <source>
        <dbReference type="SMART" id="SM00717"/>
    </source>
</evidence>
<feature type="compositionally biased region" description="Acidic residues" evidence="5">
    <location>
        <begin position="1139"/>
        <end position="1148"/>
    </location>
</feature>
<evidence type="ECO:0000256" key="3">
    <source>
        <dbReference type="ARBA" id="ARBA00023242"/>
    </source>
</evidence>
<feature type="compositionally biased region" description="Basic residues" evidence="5">
    <location>
        <begin position="994"/>
        <end position="1009"/>
    </location>
</feature>
<dbReference type="PANTHER" id="PTHR22940">
    <property type="entry name" value="TIMEOUT/TIMELESS-2"/>
    <property type="match status" value="1"/>
</dbReference>
<feature type="domain" description="Myb-like" evidence="6">
    <location>
        <begin position="891"/>
        <end position="943"/>
    </location>
</feature>
<keyword evidence="4" id="KW-0131">Cell cycle</keyword>
<reference evidence="7" key="1">
    <citation type="submission" date="2015-06" db="EMBL/GenBank/DDBJ databases">
        <authorList>
            <person name="Hoefler B.C."/>
            <person name="Straight P.D."/>
        </authorList>
    </citation>
    <scope>NUCLEOTIDE SEQUENCE</scope>
</reference>
<feature type="compositionally biased region" description="Basic and acidic residues" evidence="5">
    <location>
        <begin position="1502"/>
        <end position="1516"/>
    </location>
</feature>